<keyword evidence="1" id="KW-1015">Disulfide bond</keyword>
<evidence type="ECO:0000313" key="3">
    <source>
        <dbReference type="EMBL" id="CAK9019492.1"/>
    </source>
</evidence>
<dbReference type="SUPFAM" id="SSF52833">
    <property type="entry name" value="Thioredoxin-like"/>
    <property type="match status" value="1"/>
</dbReference>
<organism evidence="3 4">
    <name type="scientific">Durusdinium trenchii</name>
    <dbReference type="NCBI Taxonomy" id="1381693"/>
    <lineage>
        <taxon>Eukaryota</taxon>
        <taxon>Sar</taxon>
        <taxon>Alveolata</taxon>
        <taxon>Dinophyceae</taxon>
        <taxon>Suessiales</taxon>
        <taxon>Symbiodiniaceae</taxon>
        <taxon>Durusdinium</taxon>
    </lineage>
</organism>
<dbReference type="EMBL" id="CAXAMM010009125">
    <property type="protein sequence ID" value="CAK9019492.1"/>
    <property type="molecule type" value="Genomic_DNA"/>
</dbReference>
<protein>
    <submittedName>
        <fullName evidence="3">Thioredoxin (Trx)</fullName>
    </submittedName>
</protein>
<proteinExistence type="predicted"/>
<dbReference type="Proteomes" id="UP001642464">
    <property type="component" value="Unassembled WGS sequence"/>
</dbReference>
<dbReference type="PRINTS" id="PR00421">
    <property type="entry name" value="THIOREDOXIN"/>
</dbReference>
<gene>
    <name evidence="3" type="ORF">SCF082_LOCUS14539</name>
</gene>
<dbReference type="Pfam" id="PF00085">
    <property type="entry name" value="Thioredoxin"/>
    <property type="match status" value="1"/>
</dbReference>
<comment type="caution">
    <text evidence="3">The sequence shown here is derived from an EMBL/GenBank/DDBJ whole genome shotgun (WGS) entry which is preliminary data.</text>
</comment>
<accession>A0ABP0JZU8</accession>
<dbReference type="CDD" id="cd02947">
    <property type="entry name" value="TRX_family"/>
    <property type="match status" value="1"/>
</dbReference>
<feature type="domain" description="Thioredoxin" evidence="2">
    <location>
        <begin position="1"/>
        <end position="109"/>
    </location>
</feature>
<sequence length="115" mass="12786">MALVKTISKKTEFDGCLKLEKLVVFYFSASWCQPCHLMAPKYAELANMPEFVNIEFVTVDVDEAEEIADAAGIDAVPTFQIFRGDAQVGEELVGADEVKLKDRLKEVIQQKPGMS</sequence>
<name>A0ABP0JZU8_9DINO</name>
<dbReference type="Gene3D" id="3.40.30.10">
    <property type="entry name" value="Glutaredoxin"/>
    <property type="match status" value="1"/>
</dbReference>
<evidence type="ECO:0000313" key="4">
    <source>
        <dbReference type="Proteomes" id="UP001642464"/>
    </source>
</evidence>
<evidence type="ECO:0000259" key="2">
    <source>
        <dbReference type="PROSITE" id="PS51352"/>
    </source>
</evidence>
<dbReference type="PROSITE" id="PS51352">
    <property type="entry name" value="THIOREDOXIN_2"/>
    <property type="match status" value="1"/>
</dbReference>
<dbReference type="InterPro" id="IPR036249">
    <property type="entry name" value="Thioredoxin-like_sf"/>
</dbReference>
<dbReference type="InterPro" id="IPR013766">
    <property type="entry name" value="Thioredoxin_domain"/>
</dbReference>
<reference evidence="3 4" key="1">
    <citation type="submission" date="2024-02" db="EMBL/GenBank/DDBJ databases">
        <authorList>
            <person name="Chen Y."/>
            <person name="Shah S."/>
            <person name="Dougan E. K."/>
            <person name="Thang M."/>
            <person name="Chan C."/>
        </authorList>
    </citation>
    <scope>NUCLEOTIDE SEQUENCE [LARGE SCALE GENOMIC DNA]</scope>
</reference>
<evidence type="ECO:0000256" key="1">
    <source>
        <dbReference type="ARBA" id="ARBA00023157"/>
    </source>
</evidence>
<keyword evidence="4" id="KW-1185">Reference proteome</keyword>
<dbReference type="PANTHER" id="PTHR46115">
    <property type="entry name" value="THIOREDOXIN-LIKE PROTEIN 1"/>
    <property type="match status" value="1"/>
</dbReference>